<dbReference type="InterPro" id="IPR050362">
    <property type="entry name" value="Cation-dep_OMT"/>
</dbReference>
<sequence>MADQTEFSAELLTYLRGISLREDDILADLRSNTRELPLGHTMQVMPEEGQFLGFLASLTQARTIVEIGTFTGYAALCLARALPPDGRLITCDTNPKWPRYAAPYWKRAGVDHLIDVRIGDARDTLSALLDEHGESTVDLVFIDADKTGYHDYYEKTLRLLRPGGLAVLDNTALFGRVADPADQHEDTTAIRALNALLHRDPRVDLSLLPMADGITLARKRTP</sequence>
<dbReference type="CDD" id="cd02440">
    <property type="entry name" value="AdoMet_MTases"/>
    <property type="match status" value="1"/>
</dbReference>
<evidence type="ECO:0000256" key="2">
    <source>
        <dbReference type="ARBA" id="ARBA00022679"/>
    </source>
</evidence>
<evidence type="ECO:0000256" key="3">
    <source>
        <dbReference type="ARBA" id="ARBA00022691"/>
    </source>
</evidence>
<dbReference type="Gene3D" id="3.40.50.150">
    <property type="entry name" value="Vaccinia Virus protein VP39"/>
    <property type="match status" value="1"/>
</dbReference>
<dbReference type="InterPro" id="IPR029063">
    <property type="entry name" value="SAM-dependent_MTases_sf"/>
</dbReference>
<keyword evidence="1 4" id="KW-0489">Methyltransferase</keyword>
<dbReference type="AlphaFoldDB" id="A0A101TEK5"/>
<dbReference type="RefSeq" id="WP_062725572.1">
    <property type="nucleotide sequence ID" value="NZ_KQ948951.1"/>
</dbReference>
<dbReference type="OrthoDB" id="9799672at2"/>
<dbReference type="GO" id="GO:0008171">
    <property type="term" value="F:O-methyltransferase activity"/>
    <property type="evidence" value="ECO:0007669"/>
    <property type="project" value="InterPro"/>
</dbReference>
<organism evidence="4 5">
    <name type="scientific">Streptomyces caeruleatus</name>
    <dbReference type="NCBI Taxonomy" id="661399"/>
    <lineage>
        <taxon>Bacteria</taxon>
        <taxon>Bacillati</taxon>
        <taxon>Actinomycetota</taxon>
        <taxon>Actinomycetes</taxon>
        <taxon>Kitasatosporales</taxon>
        <taxon>Streptomycetaceae</taxon>
        <taxon>Streptomyces</taxon>
    </lineage>
</organism>
<protein>
    <submittedName>
        <fullName evidence="4">SAM-dependent methyltransferase</fullName>
    </submittedName>
</protein>
<dbReference type="PANTHER" id="PTHR10509">
    <property type="entry name" value="O-METHYLTRANSFERASE-RELATED"/>
    <property type="match status" value="1"/>
</dbReference>
<keyword evidence="2 4" id="KW-0808">Transferase</keyword>
<name>A0A101TEK5_9ACTN</name>
<dbReference type="GO" id="GO:0008757">
    <property type="term" value="F:S-adenosylmethionine-dependent methyltransferase activity"/>
    <property type="evidence" value="ECO:0007669"/>
    <property type="project" value="TreeGrafter"/>
</dbReference>
<dbReference type="InterPro" id="IPR002935">
    <property type="entry name" value="SAM_O-MeTrfase"/>
</dbReference>
<proteinExistence type="predicted"/>
<accession>A0A101TEK5</accession>
<evidence type="ECO:0000313" key="5">
    <source>
        <dbReference type="Proteomes" id="UP000053429"/>
    </source>
</evidence>
<keyword evidence="5" id="KW-1185">Reference proteome</keyword>
<comment type="caution">
    <text evidence="4">The sequence shown here is derived from an EMBL/GenBank/DDBJ whole genome shotgun (WGS) entry which is preliminary data.</text>
</comment>
<dbReference type="Pfam" id="PF01596">
    <property type="entry name" value="Methyltransf_3"/>
    <property type="match status" value="1"/>
</dbReference>
<dbReference type="PANTHER" id="PTHR10509:SF14">
    <property type="entry name" value="CAFFEOYL-COA O-METHYLTRANSFERASE 3-RELATED"/>
    <property type="match status" value="1"/>
</dbReference>
<dbReference type="GO" id="GO:0032259">
    <property type="term" value="P:methylation"/>
    <property type="evidence" value="ECO:0007669"/>
    <property type="project" value="UniProtKB-KW"/>
</dbReference>
<dbReference type="PROSITE" id="PS51682">
    <property type="entry name" value="SAM_OMT_I"/>
    <property type="match status" value="1"/>
</dbReference>
<gene>
    <name evidence="4" type="ORF">AQJ67_43405</name>
</gene>
<evidence type="ECO:0000313" key="4">
    <source>
        <dbReference type="EMBL" id="KUN90906.1"/>
    </source>
</evidence>
<reference evidence="4 5" key="1">
    <citation type="submission" date="2015-10" db="EMBL/GenBank/DDBJ databases">
        <title>Draft genome sequence of Streptomyces caeruleatus NRRL B-24802, type strain for the species Streptomyces caeruleatus.</title>
        <authorList>
            <person name="Ruckert C."/>
            <person name="Winkler A."/>
            <person name="Kalinowski J."/>
            <person name="Kampfer P."/>
            <person name="Glaeser S."/>
        </authorList>
    </citation>
    <scope>NUCLEOTIDE SEQUENCE [LARGE SCALE GENOMIC DNA]</scope>
    <source>
        <strain evidence="4 5">NRRL B-24802</strain>
    </source>
</reference>
<dbReference type="EMBL" id="LMWY01000070">
    <property type="protein sequence ID" value="KUN90906.1"/>
    <property type="molecule type" value="Genomic_DNA"/>
</dbReference>
<dbReference type="STRING" id="661399.AQJ67_43405"/>
<dbReference type="Proteomes" id="UP000053429">
    <property type="component" value="Unassembled WGS sequence"/>
</dbReference>
<evidence type="ECO:0000256" key="1">
    <source>
        <dbReference type="ARBA" id="ARBA00022603"/>
    </source>
</evidence>
<dbReference type="SUPFAM" id="SSF53335">
    <property type="entry name" value="S-adenosyl-L-methionine-dependent methyltransferases"/>
    <property type="match status" value="1"/>
</dbReference>
<keyword evidence="3" id="KW-0949">S-adenosyl-L-methionine</keyword>